<accession>A0A922CQP5</accession>
<evidence type="ECO:0000256" key="9">
    <source>
        <dbReference type="ARBA" id="ARBA00023027"/>
    </source>
</evidence>
<dbReference type="InterPro" id="IPR006058">
    <property type="entry name" value="2Fe2S_fd_BS"/>
</dbReference>
<dbReference type="EMBL" id="JH668501">
    <property type="protein sequence ID" value="KAG6455915.1"/>
    <property type="molecule type" value="Genomic_DNA"/>
</dbReference>
<keyword evidence="14" id="KW-1185">Reference proteome</keyword>
<sequence>MDKINFTINGEPFCLSGAEVSPVTSLNDFLRYTVQLHGTKAMCHEGGCGACVVSVTQTHPVTKEKCEFSVNSCLVHVLSCHEWDITTVEGVGNRRDGYHSIQHRLAAFNGTQCGYCTSGWVMNMYSLYKNAKKKLTTQEVENSFGGIMCRCTGYRPILDAFKSFANDADPSLKNKIQVIFEIIRFLANFNFMAAQQ</sequence>
<feature type="domain" description="[2Fe-2S]-binding" evidence="12">
    <location>
        <begin position="87"/>
        <end position="162"/>
    </location>
</feature>
<dbReference type="GO" id="GO:0005506">
    <property type="term" value="F:iron ion binding"/>
    <property type="evidence" value="ECO:0007669"/>
    <property type="project" value="InterPro"/>
</dbReference>
<keyword evidence="8" id="KW-0411">Iron-sulfur</keyword>
<evidence type="ECO:0000256" key="10">
    <source>
        <dbReference type="ARBA" id="ARBA00034078"/>
    </source>
</evidence>
<evidence type="ECO:0000256" key="5">
    <source>
        <dbReference type="ARBA" id="ARBA00022723"/>
    </source>
</evidence>
<dbReference type="PANTHER" id="PTHR45444">
    <property type="entry name" value="XANTHINE DEHYDROGENASE"/>
    <property type="match status" value="1"/>
</dbReference>
<evidence type="ECO:0000313" key="14">
    <source>
        <dbReference type="Proteomes" id="UP000791440"/>
    </source>
</evidence>
<evidence type="ECO:0000313" key="13">
    <source>
        <dbReference type="EMBL" id="KAG6455915.1"/>
    </source>
</evidence>
<dbReference type="Proteomes" id="UP000791440">
    <property type="component" value="Unassembled WGS sequence"/>
</dbReference>
<gene>
    <name evidence="13" type="ORF">O3G_MSEX009463</name>
</gene>
<reference evidence="13" key="1">
    <citation type="journal article" date="2016" name="Insect Biochem. Mol. Biol.">
        <title>Multifaceted biological insights from a draft genome sequence of the tobacco hornworm moth, Manduca sexta.</title>
        <authorList>
            <person name="Kanost M.R."/>
            <person name="Arrese E.L."/>
            <person name="Cao X."/>
            <person name="Chen Y.R."/>
            <person name="Chellapilla S."/>
            <person name="Goldsmith M.R."/>
            <person name="Grosse-Wilde E."/>
            <person name="Heckel D.G."/>
            <person name="Herndon N."/>
            <person name="Jiang H."/>
            <person name="Papanicolaou A."/>
            <person name="Qu J."/>
            <person name="Soulages J.L."/>
            <person name="Vogel H."/>
            <person name="Walters J."/>
            <person name="Waterhouse R.M."/>
            <person name="Ahn S.J."/>
            <person name="Almeida F.C."/>
            <person name="An C."/>
            <person name="Aqrawi P."/>
            <person name="Bretschneider A."/>
            <person name="Bryant W.B."/>
            <person name="Bucks S."/>
            <person name="Chao H."/>
            <person name="Chevignon G."/>
            <person name="Christen J.M."/>
            <person name="Clarke D.F."/>
            <person name="Dittmer N.T."/>
            <person name="Ferguson L.C.F."/>
            <person name="Garavelou S."/>
            <person name="Gordon K.H.J."/>
            <person name="Gunaratna R.T."/>
            <person name="Han Y."/>
            <person name="Hauser F."/>
            <person name="He Y."/>
            <person name="Heidel-Fischer H."/>
            <person name="Hirsh A."/>
            <person name="Hu Y."/>
            <person name="Jiang H."/>
            <person name="Kalra D."/>
            <person name="Klinner C."/>
            <person name="Konig C."/>
            <person name="Kovar C."/>
            <person name="Kroll A.R."/>
            <person name="Kuwar S.S."/>
            <person name="Lee S.L."/>
            <person name="Lehman R."/>
            <person name="Li K."/>
            <person name="Li Z."/>
            <person name="Liang H."/>
            <person name="Lovelace S."/>
            <person name="Lu Z."/>
            <person name="Mansfield J.H."/>
            <person name="McCulloch K.J."/>
            <person name="Mathew T."/>
            <person name="Morton B."/>
            <person name="Muzny D.M."/>
            <person name="Neunemann D."/>
            <person name="Ongeri F."/>
            <person name="Pauchet Y."/>
            <person name="Pu L.L."/>
            <person name="Pyrousis I."/>
            <person name="Rao X.J."/>
            <person name="Redding A."/>
            <person name="Roesel C."/>
            <person name="Sanchez-Gracia A."/>
            <person name="Schaack S."/>
            <person name="Shukla A."/>
            <person name="Tetreau G."/>
            <person name="Wang Y."/>
            <person name="Xiong G.H."/>
            <person name="Traut W."/>
            <person name="Walsh T.K."/>
            <person name="Worley K.C."/>
            <person name="Wu D."/>
            <person name="Wu W."/>
            <person name="Wu Y.Q."/>
            <person name="Zhang X."/>
            <person name="Zou Z."/>
            <person name="Zucker H."/>
            <person name="Briscoe A.D."/>
            <person name="Burmester T."/>
            <person name="Clem R.J."/>
            <person name="Feyereisen R."/>
            <person name="Grimmelikhuijzen C.J.P."/>
            <person name="Hamodrakas S.J."/>
            <person name="Hansson B.S."/>
            <person name="Huguet E."/>
            <person name="Jermiin L.S."/>
            <person name="Lan Q."/>
            <person name="Lehman H.K."/>
            <person name="Lorenzen M."/>
            <person name="Merzendorfer H."/>
            <person name="Michalopoulos I."/>
            <person name="Morton D.B."/>
            <person name="Muthukrishnan S."/>
            <person name="Oakeshott J.G."/>
            <person name="Palmer W."/>
            <person name="Park Y."/>
            <person name="Passarelli A.L."/>
            <person name="Rozas J."/>
            <person name="Schwartz L.M."/>
            <person name="Smith W."/>
            <person name="Southgate A."/>
            <person name="Vilcinskas A."/>
            <person name="Vogt R."/>
            <person name="Wang P."/>
            <person name="Werren J."/>
            <person name="Yu X.Q."/>
            <person name="Zhou J.J."/>
            <person name="Brown S.J."/>
            <person name="Scherer S.E."/>
            <person name="Richards S."/>
            <person name="Blissard G.W."/>
        </authorList>
    </citation>
    <scope>NUCLEOTIDE SEQUENCE</scope>
</reference>
<dbReference type="Pfam" id="PF00111">
    <property type="entry name" value="Fer2"/>
    <property type="match status" value="1"/>
</dbReference>
<comment type="cofactor">
    <cofactor evidence="1">
        <name>Mo-molybdopterin</name>
        <dbReference type="ChEBI" id="CHEBI:71302"/>
    </cofactor>
</comment>
<evidence type="ECO:0000259" key="12">
    <source>
        <dbReference type="Pfam" id="PF01799"/>
    </source>
</evidence>
<reference evidence="13" key="2">
    <citation type="submission" date="2020-12" db="EMBL/GenBank/DDBJ databases">
        <authorList>
            <person name="Kanost M."/>
        </authorList>
    </citation>
    <scope>NUCLEOTIDE SEQUENCE</scope>
</reference>
<comment type="cofactor">
    <cofactor evidence="10">
        <name>[2Fe-2S] cluster</name>
        <dbReference type="ChEBI" id="CHEBI:190135"/>
    </cofactor>
</comment>
<dbReference type="AlphaFoldDB" id="A0A922CQP5"/>
<dbReference type="GO" id="GO:0051537">
    <property type="term" value="F:2 iron, 2 sulfur cluster binding"/>
    <property type="evidence" value="ECO:0007669"/>
    <property type="project" value="UniProtKB-KW"/>
</dbReference>
<evidence type="ECO:0000256" key="6">
    <source>
        <dbReference type="ARBA" id="ARBA00023002"/>
    </source>
</evidence>
<keyword evidence="4" id="KW-0001">2Fe-2S</keyword>
<proteinExistence type="inferred from homology"/>
<dbReference type="InterPro" id="IPR002888">
    <property type="entry name" value="2Fe-2S-bd"/>
</dbReference>
<comment type="similarity">
    <text evidence="3">Belongs to the xanthine dehydrogenase family.</text>
</comment>
<dbReference type="GO" id="GO:0016491">
    <property type="term" value="F:oxidoreductase activity"/>
    <property type="evidence" value="ECO:0007669"/>
    <property type="project" value="UniProtKB-KW"/>
</dbReference>
<evidence type="ECO:0000256" key="2">
    <source>
        <dbReference type="ARBA" id="ARBA00001974"/>
    </source>
</evidence>
<dbReference type="PROSITE" id="PS00197">
    <property type="entry name" value="2FE2S_FER_1"/>
    <property type="match status" value="1"/>
</dbReference>
<dbReference type="PANTHER" id="PTHR45444:SF3">
    <property type="entry name" value="XANTHINE DEHYDROGENASE"/>
    <property type="match status" value="1"/>
</dbReference>
<evidence type="ECO:0000256" key="4">
    <source>
        <dbReference type="ARBA" id="ARBA00022714"/>
    </source>
</evidence>
<dbReference type="Pfam" id="PF01799">
    <property type="entry name" value="Fer2_2"/>
    <property type="match status" value="1"/>
</dbReference>
<keyword evidence="6" id="KW-0560">Oxidoreductase</keyword>
<evidence type="ECO:0000256" key="1">
    <source>
        <dbReference type="ARBA" id="ARBA00001924"/>
    </source>
</evidence>
<feature type="domain" description="2Fe-2S ferredoxin-type" evidence="11">
    <location>
        <begin position="19"/>
        <end position="75"/>
    </location>
</feature>
<dbReference type="InterPro" id="IPR001041">
    <property type="entry name" value="2Fe-2S_ferredoxin-type"/>
</dbReference>
<keyword evidence="5" id="KW-0479">Metal-binding</keyword>
<dbReference type="FunFam" id="3.10.20.30:FF:000012">
    <property type="entry name" value="Xanthine dehydrogenase/oxidase"/>
    <property type="match status" value="1"/>
</dbReference>
<organism evidence="13 14">
    <name type="scientific">Manduca sexta</name>
    <name type="common">Tobacco hawkmoth</name>
    <name type="synonym">Tobacco hornworm</name>
    <dbReference type="NCBI Taxonomy" id="7130"/>
    <lineage>
        <taxon>Eukaryota</taxon>
        <taxon>Metazoa</taxon>
        <taxon>Ecdysozoa</taxon>
        <taxon>Arthropoda</taxon>
        <taxon>Hexapoda</taxon>
        <taxon>Insecta</taxon>
        <taxon>Pterygota</taxon>
        <taxon>Neoptera</taxon>
        <taxon>Endopterygota</taxon>
        <taxon>Lepidoptera</taxon>
        <taxon>Glossata</taxon>
        <taxon>Ditrysia</taxon>
        <taxon>Bombycoidea</taxon>
        <taxon>Sphingidae</taxon>
        <taxon>Sphinginae</taxon>
        <taxon>Sphingini</taxon>
        <taxon>Manduca</taxon>
    </lineage>
</organism>
<comment type="cofactor">
    <cofactor evidence="2">
        <name>FAD</name>
        <dbReference type="ChEBI" id="CHEBI:57692"/>
    </cofactor>
</comment>
<evidence type="ECO:0000256" key="3">
    <source>
        <dbReference type="ARBA" id="ARBA00006849"/>
    </source>
</evidence>
<evidence type="ECO:0000256" key="8">
    <source>
        <dbReference type="ARBA" id="ARBA00023014"/>
    </source>
</evidence>
<evidence type="ECO:0000259" key="11">
    <source>
        <dbReference type="Pfam" id="PF00111"/>
    </source>
</evidence>
<dbReference type="InterPro" id="IPR016208">
    <property type="entry name" value="Ald_Oxase/xanthine_DH-like"/>
</dbReference>
<keyword evidence="7" id="KW-0408">Iron</keyword>
<dbReference type="CDD" id="cd00207">
    <property type="entry name" value="fer2"/>
    <property type="match status" value="1"/>
</dbReference>
<protein>
    <submittedName>
        <fullName evidence="13">Uncharacterized protein</fullName>
    </submittedName>
</protein>
<comment type="caution">
    <text evidence="13">The sequence shown here is derived from an EMBL/GenBank/DDBJ whole genome shotgun (WGS) entry which is preliminary data.</text>
</comment>
<name>A0A922CQP5_MANSE</name>
<evidence type="ECO:0000256" key="7">
    <source>
        <dbReference type="ARBA" id="ARBA00023004"/>
    </source>
</evidence>
<keyword evidence="9" id="KW-0520">NAD</keyword>